<dbReference type="InterPro" id="IPR023393">
    <property type="entry name" value="START-like_dom_sf"/>
</dbReference>
<gene>
    <name evidence="1" type="ORF">QQ008_21915</name>
</gene>
<organism evidence="1 2">
    <name type="scientific">Splendidivirga corallicola</name>
    <dbReference type="NCBI Taxonomy" id="3051826"/>
    <lineage>
        <taxon>Bacteria</taxon>
        <taxon>Pseudomonadati</taxon>
        <taxon>Bacteroidota</taxon>
        <taxon>Cytophagia</taxon>
        <taxon>Cytophagales</taxon>
        <taxon>Splendidivirgaceae</taxon>
        <taxon>Splendidivirga</taxon>
    </lineage>
</organism>
<reference evidence="1" key="1">
    <citation type="submission" date="2023-06" db="EMBL/GenBank/DDBJ databases">
        <title>Genomic of Parafulvivirga corallium.</title>
        <authorList>
            <person name="Wang G."/>
        </authorList>
    </citation>
    <scope>NUCLEOTIDE SEQUENCE</scope>
    <source>
        <strain evidence="1">BMA10</strain>
    </source>
</reference>
<dbReference type="Proteomes" id="UP001172082">
    <property type="component" value="Unassembled WGS sequence"/>
</dbReference>
<dbReference type="SUPFAM" id="SSF55961">
    <property type="entry name" value="Bet v1-like"/>
    <property type="match status" value="1"/>
</dbReference>
<protein>
    <submittedName>
        <fullName evidence="1">SRPBCC family protein</fullName>
    </submittedName>
</protein>
<accession>A0ABT8KTH7</accession>
<dbReference type="InterPro" id="IPR019587">
    <property type="entry name" value="Polyketide_cyclase/dehydratase"/>
</dbReference>
<evidence type="ECO:0000313" key="1">
    <source>
        <dbReference type="EMBL" id="MDN5204064.1"/>
    </source>
</evidence>
<evidence type="ECO:0000313" key="2">
    <source>
        <dbReference type="Proteomes" id="UP001172082"/>
    </source>
</evidence>
<keyword evidence="2" id="KW-1185">Reference proteome</keyword>
<dbReference type="Pfam" id="PF10604">
    <property type="entry name" value="Polyketide_cyc2"/>
    <property type="match status" value="1"/>
</dbReference>
<dbReference type="CDD" id="cd07812">
    <property type="entry name" value="SRPBCC"/>
    <property type="match status" value="1"/>
</dbReference>
<dbReference type="RefSeq" id="WP_346754088.1">
    <property type="nucleotide sequence ID" value="NZ_JAUJEA010000009.1"/>
</dbReference>
<proteinExistence type="predicted"/>
<dbReference type="Gene3D" id="3.30.530.20">
    <property type="match status" value="1"/>
</dbReference>
<name>A0ABT8KTH7_9BACT</name>
<sequence length="147" mass="16961">MKYTNEIEIDLPVEKVIALFDNPDNMSKWQPELLSFEHISGEPGQVGAKSKLLYQMGKRKIEMIETITKRDLPQEFAGTYEAKGVKNWINNRFVETTPDKTKWISDNEFKFSGFMSVMGPLMGSKAFSKQSMKYMVQFKEFAESVEP</sequence>
<dbReference type="EMBL" id="JAUJEA010000009">
    <property type="protein sequence ID" value="MDN5204064.1"/>
    <property type="molecule type" value="Genomic_DNA"/>
</dbReference>
<comment type="caution">
    <text evidence="1">The sequence shown here is derived from an EMBL/GenBank/DDBJ whole genome shotgun (WGS) entry which is preliminary data.</text>
</comment>